<dbReference type="InterPro" id="IPR013783">
    <property type="entry name" value="Ig-like_fold"/>
</dbReference>
<dbReference type="Pfam" id="PF07677">
    <property type="entry name" value="A2M_recep"/>
    <property type="match status" value="1"/>
</dbReference>
<dbReference type="InterPro" id="IPR011626">
    <property type="entry name" value="Alpha-macroglobulin_TED"/>
</dbReference>
<dbReference type="STRING" id="299467.A0A443S9E5"/>
<evidence type="ECO:0000256" key="2">
    <source>
        <dbReference type="ARBA" id="ARBA00022690"/>
    </source>
</evidence>
<comment type="caution">
    <text evidence="10">The sequence shown here is derived from an EMBL/GenBank/DDBJ whole genome shotgun (WGS) entry which is preliminary data.</text>
</comment>
<reference evidence="10 11" key="1">
    <citation type="journal article" date="2018" name="Gigascience">
        <title>Genomes of trombidid mites reveal novel predicted allergens and laterally-transferred genes associated with secondary metabolism.</title>
        <authorList>
            <person name="Dong X."/>
            <person name="Chaisiri K."/>
            <person name="Xia D."/>
            <person name="Armstrong S.D."/>
            <person name="Fang Y."/>
            <person name="Donnelly M.J."/>
            <person name="Kadowaki T."/>
            <person name="McGarry J.W."/>
            <person name="Darby A.C."/>
            <person name="Makepeace B.L."/>
        </authorList>
    </citation>
    <scope>NUCLEOTIDE SEQUENCE [LARGE SCALE GENOMIC DNA]</scope>
    <source>
        <strain evidence="10">UoL-UT</strain>
    </source>
</reference>
<keyword evidence="11" id="KW-1185">Reference proteome</keyword>
<dbReference type="SUPFAM" id="SSF48239">
    <property type="entry name" value="Terpenoid cyclases/Protein prenyltransferases"/>
    <property type="match status" value="1"/>
</dbReference>
<keyword evidence="6" id="KW-1015">Disulfide bond</keyword>
<dbReference type="OrthoDB" id="6510601at2759"/>
<keyword evidence="3" id="KW-0732">Signal</keyword>
<dbReference type="PROSITE" id="PS00477">
    <property type="entry name" value="ALPHA_2_MACROGLOBULIN"/>
    <property type="match status" value="1"/>
</dbReference>
<proteinExistence type="inferred from homology"/>
<dbReference type="SMART" id="SM01419">
    <property type="entry name" value="Thiol-ester_cl"/>
    <property type="match status" value="1"/>
</dbReference>
<dbReference type="InterPro" id="IPR019742">
    <property type="entry name" value="MacrogloblnA2_CS"/>
</dbReference>
<dbReference type="GO" id="GO:0005615">
    <property type="term" value="C:extracellular space"/>
    <property type="evidence" value="ECO:0007669"/>
    <property type="project" value="InterPro"/>
</dbReference>
<dbReference type="InterPro" id="IPR047565">
    <property type="entry name" value="Alpha-macroglob_thiol-ester_cl"/>
</dbReference>
<dbReference type="SUPFAM" id="SSF81296">
    <property type="entry name" value="E set domains"/>
    <property type="match status" value="1"/>
</dbReference>
<dbReference type="Gene3D" id="2.20.130.20">
    <property type="match status" value="1"/>
</dbReference>
<evidence type="ECO:0000256" key="1">
    <source>
        <dbReference type="ARBA" id="ARBA00010952"/>
    </source>
</evidence>
<comment type="similarity">
    <text evidence="1">Belongs to the protease inhibitor I39 (alpha-2-macroglobulin) family.</text>
</comment>
<dbReference type="Proteomes" id="UP000288716">
    <property type="component" value="Unassembled WGS sequence"/>
</dbReference>
<feature type="non-terminal residue" evidence="10">
    <location>
        <position position="783"/>
    </location>
</feature>
<feature type="compositionally biased region" description="Low complexity" evidence="7">
    <location>
        <begin position="688"/>
        <end position="716"/>
    </location>
</feature>
<evidence type="ECO:0000256" key="3">
    <source>
        <dbReference type="ARBA" id="ARBA00022729"/>
    </source>
</evidence>
<evidence type="ECO:0000256" key="6">
    <source>
        <dbReference type="ARBA" id="ARBA00023157"/>
    </source>
</evidence>
<keyword evidence="5" id="KW-0882">Thioester bond</keyword>
<dbReference type="EMBL" id="NCKV01005329">
    <property type="protein sequence ID" value="RWS24130.1"/>
    <property type="molecule type" value="Genomic_DNA"/>
</dbReference>
<dbReference type="SUPFAM" id="SSF49410">
    <property type="entry name" value="Alpha-macroglobulin receptor domain"/>
    <property type="match status" value="1"/>
</dbReference>
<keyword evidence="2" id="KW-0646">Protease inhibitor</keyword>
<evidence type="ECO:0000259" key="8">
    <source>
        <dbReference type="SMART" id="SM01360"/>
    </source>
</evidence>
<dbReference type="SMART" id="SM01360">
    <property type="entry name" value="A2M"/>
    <property type="match status" value="1"/>
</dbReference>
<organism evidence="10 11">
    <name type="scientific">Leptotrombidium deliense</name>
    <dbReference type="NCBI Taxonomy" id="299467"/>
    <lineage>
        <taxon>Eukaryota</taxon>
        <taxon>Metazoa</taxon>
        <taxon>Ecdysozoa</taxon>
        <taxon>Arthropoda</taxon>
        <taxon>Chelicerata</taxon>
        <taxon>Arachnida</taxon>
        <taxon>Acari</taxon>
        <taxon>Acariformes</taxon>
        <taxon>Trombidiformes</taxon>
        <taxon>Prostigmata</taxon>
        <taxon>Anystina</taxon>
        <taxon>Parasitengona</taxon>
        <taxon>Trombiculoidea</taxon>
        <taxon>Trombiculidae</taxon>
        <taxon>Leptotrombidium</taxon>
    </lineage>
</organism>
<accession>A0A443S9E5</accession>
<dbReference type="InterPro" id="IPR050473">
    <property type="entry name" value="A2M/Complement_sys"/>
</dbReference>
<name>A0A443S9E5_9ACAR</name>
<dbReference type="AlphaFoldDB" id="A0A443S9E5"/>
<dbReference type="Pfam" id="PF07678">
    <property type="entry name" value="TED_complement"/>
    <property type="match status" value="1"/>
</dbReference>
<dbReference type="Gene3D" id="2.60.120.1540">
    <property type="match status" value="1"/>
</dbReference>
<keyword evidence="4" id="KW-0722">Serine protease inhibitor</keyword>
<evidence type="ECO:0000259" key="9">
    <source>
        <dbReference type="SMART" id="SM01361"/>
    </source>
</evidence>
<feature type="domain" description="Alpha-2-macroglobulin" evidence="8">
    <location>
        <begin position="2"/>
        <end position="82"/>
    </location>
</feature>
<evidence type="ECO:0000313" key="10">
    <source>
        <dbReference type="EMBL" id="RWS24130.1"/>
    </source>
</evidence>
<gene>
    <name evidence="10" type="ORF">B4U80_00035</name>
</gene>
<evidence type="ECO:0000256" key="7">
    <source>
        <dbReference type="SAM" id="MobiDB-lite"/>
    </source>
</evidence>
<protein>
    <submittedName>
        <fullName evidence="10">Thioester-containing protein-like protein</fullName>
    </submittedName>
</protein>
<dbReference type="VEuPathDB" id="VectorBase:LDEU007910"/>
<evidence type="ECO:0000256" key="4">
    <source>
        <dbReference type="ARBA" id="ARBA00022900"/>
    </source>
</evidence>
<feature type="compositionally biased region" description="Low complexity" evidence="7">
    <location>
        <begin position="725"/>
        <end position="774"/>
    </location>
</feature>
<feature type="non-terminal residue" evidence="10">
    <location>
        <position position="1"/>
    </location>
</feature>
<dbReference type="Pfam" id="PF00207">
    <property type="entry name" value="A2M"/>
    <property type="match status" value="1"/>
</dbReference>
<dbReference type="InterPro" id="IPR008930">
    <property type="entry name" value="Terpenoid_cyclase/PrenylTrfase"/>
</dbReference>
<dbReference type="Gene3D" id="2.60.40.690">
    <property type="entry name" value="Alpha-macroglobulin, receptor-binding domain"/>
    <property type="match status" value="1"/>
</dbReference>
<dbReference type="InterPro" id="IPR014756">
    <property type="entry name" value="Ig_E-set"/>
</dbReference>
<sequence length="783" mass="86926">ENGNLTFSSKVPDTITSWFISAFALGEKSGLGFSVNKTSITVFQPFFVKATLPYSVIRGETVSIQVTVYNYLKQSIAAKVTMFNDKNELSFVGSNAKESQIISSEIASEDAKTVVFKVTPTKVGYVDIKVSAIGGQAGDIFLDKLLVKPEGETVYVNKALLVNLETSGQTLKNEFNVEIPKEAVEDSERIVFTAIGDILGPAINHLQDLLRMPYGCGEQNMINLVPNILVLDYLTKAGRLTDKIKQKAIENIETGYQRELTYAHHDGSFSAFGKHDLFGSTWLTAFVTKTFAQMNQYVPFDWHRQHLSANFMRSVQNKDGSFKEHGSVIHKEMQSKSGANSVSLTAYVTIAIVVNSRYFGSYANLLTARKFLENSIKTTADVYDVAIITYALHLLNSKENDFAFKKLIDMQKKEGEFVYWKSSDNYASIEMTSYALMTLLKRRKVNEAVPVVKWLISKQNSRGGYTSTQDTVICLEALAMFAKTVNAAHNDIKLEISANGINTQTLQINKENALVLQEVIIPKKSTSVKITATGKGVCVAQLSYKYNVVKQTPKSHFDITYNIAPSNDLTGFHLNVCTKYLQGTASGMAVMQIHVPSGFIIDSDSLHDLKQKLNSHGIKRVDVSNANTLLTIYFEKITRNFVCVSISTVREVEVFDLKGAPITVYDYYDKQKSSTVFYDLVPKKASKPTVTETKPITTTKATTPEKPTVQTTTQTVHQCNTKPRTQQTTTQQTTTQQSTAKQSTTKQTKTQETTTQQTTTQQTSTQTSKASTTSRSRVVISDD</sequence>
<evidence type="ECO:0000256" key="5">
    <source>
        <dbReference type="ARBA" id="ARBA00022966"/>
    </source>
</evidence>
<dbReference type="InterPro" id="IPR009048">
    <property type="entry name" value="A-macroglobulin_rcpt-bd"/>
</dbReference>
<dbReference type="Gene3D" id="2.60.40.10">
    <property type="entry name" value="Immunoglobulins"/>
    <property type="match status" value="1"/>
</dbReference>
<dbReference type="SMART" id="SM01361">
    <property type="entry name" value="A2M_recep"/>
    <property type="match status" value="1"/>
</dbReference>
<dbReference type="GO" id="GO:0004867">
    <property type="term" value="F:serine-type endopeptidase inhibitor activity"/>
    <property type="evidence" value="ECO:0007669"/>
    <property type="project" value="UniProtKB-KW"/>
</dbReference>
<dbReference type="InterPro" id="IPR036595">
    <property type="entry name" value="A-macroglobulin_rcpt-bd_sf"/>
</dbReference>
<dbReference type="PANTHER" id="PTHR11412">
    <property type="entry name" value="MACROGLOBULIN / COMPLEMENT"/>
    <property type="match status" value="1"/>
</dbReference>
<dbReference type="InterPro" id="IPR001599">
    <property type="entry name" value="Macroglobln_a2"/>
</dbReference>
<feature type="region of interest" description="Disordered" evidence="7">
    <location>
        <begin position="688"/>
        <end position="783"/>
    </location>
</feature>
<feature type="domain" description="Alpha-macroglobulin receptor-binding" evidence="9">
    <location>
        <begin position="586"/>
        <end position="678"/>
    </location>
</feature>
<dbReference type="PANTHER" id="PTHR11412:SF136">
    <property type="entry name" value="CD109 ANTIGEN"/>
    <property type="match status" value="1"/>
</dbReference>
<evidence type="ECO:0000313" key="11">
    <source>
        <dbReference type="Proteomes" id="UP000288716"/>
    </source>
</evidence>
<dbReference type="Gene3D" id="1.50.10.20">
    <property type="match status" value="1"/>
</dbReference>